<dbReference type="PANTHER" id="PTHR18964">
    <property type="entry name" value="ROK (REPRESSOR, ORF, KINASE) FAMILY"/>
    <property type="match status" value="1"/>
</dbReference>
<dbReference type="SUPFAM" id="SSF53067">
    <property type="entry name" value="Actin-like ATPase domain"/>
    <property type="match status" value="1"/>
</dbReference>
<keyword evidence="5" id="KW-1185">Reference proteome</keyword>
<dbReference type="CDD" id="cd24076">
    <property type="entry name" value="ASKHA_ATPase_ROK_BsXylR-like"/>
    <property type="match status" value="1"/>
</dbReference>
<dbReference type="InterPro" id="IPR036390">
    <property type="entry name" value="WH_DNA-bd_sf"/>
</dbReference>
<dbReference type="Pfam" id="PF00480">
    <property type="entry name" value="ROK"/>
    <property type="match status" value="1"/>
</dbReference>
<sequence>MKTGDQELVKKINKSIVLQTIQASSPISRAQISKESGLNKATVSGLVSELMEEDFVLEIGTGLSSGGRKPVMLYFNQTAGYAIGIDLGVNYILAVLTDLQGQVVEKMEEPLEETSPGVVLPLLKNIINTLMQRQPSSPYGVVGIGVGVPGITDNNGSILFAPNLNWEQVNVKQDLEQYFKLPVVIENEAKAGAHGENIHGAGRRSSDFVYISLGIGIGTGIIIDNKLYKGARGMSGEMGHVTIDANGKKCRCGNKGCWELYSSESTLLEQAAKLPSMEGKELNLDELIQEADSGNGEVLSLFSRIGEYAGIGLTNVVNTFNPEQIIIGNRLSKIQRWLENPVHHVLEQRLFPPFYEGLDVSFSQFGIESCALGSAAFSVEAFFSENKVTVT</sequence>
<evidence type="ECO:0000256" key="2">
    <source>
        <dbReference type="ARBA" id="ARBA00006479"/>
    </source>
</evidence>
<dbReference type="InterPro" id="IPR036388">
    <property type="entry name" value="WH-like_DNA-bd_sf"/>
</dbReference>
<proteinExistence type="inferred from homology"/>
<dbReference type="Gene3D" id="1.10.10.10">
    <property type="entry name" value="Winged helix-like DNA-binding domain superfamily/Winged helix DNA-binding domain"/>
    <property type="match status" value="1"/>
</dbReference>
<dbReference type="OrthoDB" id="9796533at2"/>
<comment type="similarity">
    <text evidence="2">Belongs to the ROK (NagC/XylR) family.</text>
</comment>
<evidence type="ECO:0000313" key="5">
    <source>
        <dbReference type="Proteomes" id="UP000198892"/>
    </source>
</evidence>
<dbReference type="PANTHER" id="PTHR18964:SF149">
    <property type="entry name" value="BIFUNCTIONAL UDP-N-ACETYLGLUCOSAMINE 2-EPIMERASE_N-ACETYLMANNOSAMINE KINASE"/>
    <property type="match status" value="1"/>
</dbReference>
<comment type="function">
    <text evidence="1">Transcriptional repressor of xylose-utilizing enzymes.</text>
</comment>
<dbReference type="PROSITE" id="PS01125">
    <property type="entry name" value="ROK"/>
    <property type="match status" value="1"/>
</dbReference>
<keyword evidence="4" id="KW-0808">Transferase</keyword>
<dbReference type="Gene3D" id="3.30.420.40">
    <property type="match status" value="2"/>
</dbReference>
<dbReference type="GO" id="GO:0016301">
    <property type="term" value="F:kinase activity"/>
    <property type="evidence" value="ECO:0007669"/>
    <property type="project" value="UniProtKB-KW"/>
</dbReference>
<dbReference type="InterPro" id="IPR000600">
    <property type="entry name" value="ROK"/>
</dbReference>
<reference evidence="5" key="1">
    <citation type="submission" date="2016-10" db="EMBL/GenBank/DDBJ databases">
        <authorList>
            <person name="Varghese N."/>
            <person name="Submissions S."/>
        </authorList>
    </citation>
    <scope>NUCLEOTIDE SEQUENCE [LARGE SCALE GENOMIC DNA]</scope>
    <source>
        <strain evidence="5">S7</strain>
    </source>
</reference>
<dbReference type="STRING" id="1884432.SAMN05518683_10178"/>
<dbReference type="Proteomes" id="UP000198892">
    <property type="component" value="Unassembled WGS sequence"/>
</dbReference>
<name>A0A1I5L2J5_9BACI</name>
<evidence type="ECO:0000313" key="4">
    <source>
        <dbReference type="EMBL" id="SFO91549.1"/>
    </source>
</evidence>
<dbReference type="AlphaFoldDB" id="A0A1I5L2J5"/>
<evidence type="ECO:0000256" key="1">
    <source>
        <dbReference type="ARBA" id="ARBA00002486"/>
    </source>
</evidence>
<dbReference type="GO" id="GO:0042732">
    <property type="term" value="P:D-xylose metabolic process"/>
    <property type="evidence" value="ECO:0007669"/>
    <property type="project" value="UniProtKB-KW"/>
</dbReference>
<organism evidence="4 5">
    <name type="scientific">Salibacterium halotolerans</name>
    <dbReference type="NCBI Taxonomy" id="1884432"/>
    <lineage>
        <taxon>Bacteria</taxon>
        <taxon>Bacillati</taxon>
        <taxon>Bacillota</taxon>
        <taxon>Bacilli</taxon>
        <taxon>Bacillales</taxon>
        <taxon>Bacillaceae</taxon>
    </lineage>
</organism>
<keyword evidence="4" id="KW-0418">Kinase</keyword>
<dbReference type="RefSeq" id="WP_093334667.1">
    <property type="nucleotide sequence ID" value="NZ_FOXD01000001.1"/>
</dbReference>
<dbReference type="EMBL" id="FOXD01000001">
    <property type="protein sequence ID" value="SFO91549.1"/>
    <property type="molecule type" value="Genomic_DNA"/>
</dbReference>
<protein>
    <submittedName>
        <fullName evidence="4">ROK family protein (Putative glucokinase)</fullName>
    </submittedName>
</protein>
<dbReference type="InterPro" id="IPR043129">
    <property type="entry name" value="ATPase_NBD"/>
</dbReference>
<gene>
    <name evidence="4" type="ORF">SAMN05518683_10178</name>
</gene>
<accession>A0A1I5L2J5</accession>
<dbReference type="InterPro" id="IPR049874">
    <property type="entry name" value="ROK_cs"/>
</dbReference>
<keyword evidence="3" id="KW-0859">Xylose metabolism</keyword>
<evidence type="ECO:0000256" key="3">
    <source>
        <dbReference type="ARBA" id="ARBA00022629"/>
    </source>
</evidence>
<dbReference type="SUPFAM" id="SSF46785">
    <property type="entry name" value="Winged helix' DNA-binding domain"/>
    <property type="match status" value="1"/>
</dbReference>
<keyword evidence="3" id="KW-0119">Carbohydrate metabolism</keyword>